<name>A0A9P8LBT9_9PEZI</name>
<reference evidence="4" key="1">
    <citation type="submission" date="2021-03" db="EMBL/GenBank/DDBJ databases">
        <title>Comparative genomics and phylogenomic investigation of the class Geoglossomycetes provide insights into ecological specialization and systematics.</title>
        <authorList>
            <person name="Melie T."/>
            <person name="Pirro S."/>
            <person name="Miller A.N."/>
            <person name="Quandt A."/>
        </authorList>
    </citation>
    <scope>NUCLEOTIDE SEQUENCE</scope>
    <source>
        <strain evidence="4">CAQ_001_2017</strain>
    </source>
</reference>
<feature type="region of interest" description="Disordered" evidence="3">
    <location>
        <begin position="172"/>
        <end position="204"/>
    </location>
</feature>
<feature type="compositionally biased region" description="Polar residues" evidence="3">
    <location>
        <begin position="179"/>
        <end position="190"/>
    </location>
</feature>
<evidence type="ECO:0000313" key="4">
    <source>
        <dbReference type="EMBL" id="KAH0559375.1"/>
    </source>
</evidence>
<dbReference type="PANTHER" id="PTHR37534:SF46">
    <property type="entry name" value="ZN(II)2CYS6 TRANSCRIPTION FACTOR (EUROFUNG)"/>
    <property type="match status" value="1"/>
</dbReference>
<comment type="caution">
    <text evidence="4">The sequence shown here is derived from an EMBL/GenBank/DDBJ whole genome shotgun (WGS) entry which is preliminary data.</text>
</comment>
<dbReference type="AlphaFoldDB" id="A0A9P8LBT9"/>
<keyword evidence="2" id="KW-0539">Nucleus</keyword>
<gene>
    <name evidence="4" type="ORF">GP486_004109</name>
</gene>
<dbReference type="EMBL" id="JAGHQM010000612">
    <property type="protein sequence ID" value="KAH0559375.1"/>
    <property type="molecule type" value="Genomic_DNA"/>
</dbReference>
<proteinExistence type="predicted"/>
<organism evidence="4 5">
    <name type="scientific">Trichoglossum hirsutum</name>
    <dbReference type="NCBI Taxonomy" id="265104"/>
    <lineage>
        <taxon>Eukaryota</taxon>
        <taxon>Fungi</taxon>
        <taxon>Dikarya</taxon>
        <taxon>Ascomycota</taxon>
        <taxon>Pezizomycotina</taxon>
        <taxon>Geoglossomycetes</taxon>
        <taxon>Geoglossales</taxon>
        <taxon>Geoglossaceae</taxon>
        <taxon>Trichoglossum</taxon>
    </lineage>
</organism>
<dbReference type="GO" id="GO:0005634">
    <property type="term" value="C:nucleus"/>
    <property type="evidence" value="ECO:0007669"/>
    <property type="project" value="UniProtKB-SubCell"/>
</dbReference>
<evidence type="ECO:0000313" key="5">
    <source>
        <dbReference type="Proteomes" id="UP000750711"/>
    </source>
</evidence>
<protein>
    <submittedName>
        <fullName evidence="4">Uncharacterized protein</fullName>
    </submittedName>
</protein>
<dbReference type="Proteomes" id="UP000750711">
    <property type="component" value="Unassembled WGS sequence"/>
</dbReference>
<dbReference type="PANTHER" id="PTHR37534">
    <property type="entry name" value="TRANSCRIPTIONAL ACTIVATOR PROTEIN UGA3"/>
    <property type="match status" value="1"/>
</dbReference>
<evidence type="ECO:0000256" key="2">
    <source>
        <dbReference type="ARBA" id="ARBA00023242"/>
    </source>
</evidence>
<sequence>MDDGHRRKRRKDYLPWCRDSSTASPPPHQSLFGELDPQLEDILDLESGDIWSNGSLFAVDISESQPTRRETCNTSSNKKRSHGRAFPNSDSVGGLGQDLGFDPTMQEWLFNKFPVQFASVPLLENRQVDLSTPNPFADGSIVRHPHLRQMTKTLPEDGAVNGYIKFRLRLSHDEDESSETPQSRSFNQRSMAVHHRHMPDLPGNNNVPPLPPHFGRGCKLDSIDNKLFKFYLVAFCSGRTLLSNSNFWLLDIAPMAAGSECVKHALLAFAAGYVLDYLPNEKLQARANHHYGRAVDLLSKALRDPETYEVNKGDSVVSAIILLLSDDVVNYELRRPKDLEPRWRGGAAIAKSILDSSDPGYRYWNPVNVQSTSARVSNANRVAYVDILAQPVTPLKIEDTDRLYSWLLTGTEKEIRKIHGGTGLCPKLLHILAQITHFSARMREVKTPDSIIIPLGAEKIEKILDGFRQWSDLSEGYASVEALLDSCGEGKVECPTKITELTGEAWVAAAQIYLHCRFYR</sequence>
<comment type="subcellular location">
    <subcellularLocation>
        <location evidence="1">Nucleus</location>
    </subcellularLocation>
</comment>
<evidence type="ECO:0000256" key="3">
    <source>
        <dbReference type="SAM" id="MobiDB-lite"/>
    </source>
</evidence>
<dbReference type="Pfam" id="PF11951">
    <property type="entry name" value="Fungal_trans_2"/>
    <property type="match status" value="1"/>
</dbReference>
<keyword evidence="5" id="KW-1185">Reference proteome</keyword>
<evidence type="ECO:0000256" key="1">
    <source>
        <dbReference type="ARBA" id="ARBA00004123"/>
    </source>
</evidence>
<feature type="region of interest" description="Disordered" evidence="3">
    <location>
        <begin position="1"/>
        <end position="31"/>
    </location>
</feature>
<accession>A0A9P8LBT9</accession>
<feature type="region of interest" description="Disordered" evidence="3">
    <location>
        <begin position="62"/>
        <end position="93"/>
    </location>
</feature>
<feature type="compositionally biased region" description="Basic residues" evidence="3">
    <location>
        <begin position="1"/>
        <end position="11"/>
    </location>
</feature>
<dbReference type="InterPro" id="IPR021858">
    <property type="entry name" value="Fun_TF"/>
</dbReference>